<organism evidence="7 8">
    <name type="scientific">Asticcacaulis excentricus</name>
    <dbReference type="NCBI Taxonomy" id="78587"/>
    <lineage>
        <taxon>Bacteria</taxon>
        <taxon>Pseudomonadati</taxon>
        <taxon>Pseudomonadota</taxon>
        <taxon>Alphaproteobacteria</taxon>
        <taxon>Caulobacterales</taxon>
        <taxon>Caulobacteraceae</taxon>
        <taxon>Asticcacaulis</taxon>
    </lineage>
</organism>
<sequence>MTFPVLKNRSDFLAANKAAYQARPTVVIQARFRNDGDATIRIGFTATKKTGGSVERNRAKRRMREAARALLPDLGLPGHDYVFIARDATKSCPWQGLLDDVKRALIRLSPKV</sequence>
<dbReference type="PANTHER" id="PTHR33992">
    <property type="entry name" value="RIBONUCLEASE P PROTEIN COMPONENT"/>
    <property type="match status" value="1"/>
</dbReference>
<evidence type="ECO:0000256" key="3">
    <source>
        <dbReference type="ARBA" id="ARBA00022759"/>
    </source>
</evidence>
<evidence type="ECO:0000313" key="7">
    <source>
        <dbReference type="EMBL" id="BBF79663.1"/>
    </source>
</evidence>
<evidence type="ECO:0000256" key="1">
    <source>
        <dbReference type="ARBA" id="ARBA00022694"/>
    </source>
</evidence>
<dbReference type="Gene3D" id="3.30.230.10">
    <property type="match status" value="1"/>
</dbReference>
<proteinExistence type="predicted"/>
<dbReference type="GO" id="GO:0042781">
    <property type="term" value="F:3'-tRNA processing endoribonuclease activity"/>
    <property type="evidence" value="ECO:0007669"/>
    <property type="project" value="TreeGrafter"/>
</dbReference>
<dbReference type="OrthoDB" id="9810867at2"/>
<evidence type="ECO:0000256" key="6">
    <source>
        <dbReference type="NCBIfam" id="TIGR00188"/>
    </source>
</evidence>
<reference evidence="8" key="2">
    <citation type="journal article" date="2017" name="Plant Physiol. Biochem.">
        <title>Differential oxidative and antioxidative response of duckweed Lemna minor toward plant growth promoting/inhibiting bacteria.</title>
        <authorList>
            <person name="Ishizawa H."/>
            <person name="Kuroda M."/>
            <person name="Morikawa M."/>
            <person name="Ike M."/>
        </authorList>
    </citation>
    <scope>NUCLEOTIDE SEQUENCE [LARGE SCALE GENOMIC DNA]</scope>
    <source>
        <strain evidence="8">M6</strain>
    </source>
</reference>
<keyword evidence="4 7" id="KW-0378">Hydrolase</keyword>
<dbReference type="AlphaFoldDB" id="A0A3G9G3M6"/>
<dbReference type="Proteomes" id="UP000278756">
    <property type="component" value="Chromosome 1"/>
</dbReference>
<dbReference type="GO" id="GO:0004526">
    <property type="term" value="F:ribonuclease P activity"/>
    <property type="evidence" value="ECO:0007669"/>
    <property type="project" value="UniProtKB-UniRule"/>
</dbReference>
<dbReference type="SUPFAM" id="SSF54211">
    <property type="entry name" value="Ribosomal protein S5 domain 2-like"/>
    <property type="match status" value="1"/>
</dbReference>
<evidence type="ECO:0000313" key="8">
    <source>
        <dbReference type="Proteomes" id="UP000278756"/>
    </source>
</evidence>
<gene>
    <name evidence="7" type="ORF">EM6_0232</name>
</gene>
<dbReference type="GO" id="GO:0030677">
    <property type="term" value="C:ribonuclease P complex"/>
    <property type="evidence" value="ECO:0007669"/>
    <property type="project" value="TreeGrafter"/>
</dbReference>
<dbReference type="Pfam" id="PF00825">
    <property type="entry name" value="Ribonuclease_P"/>
    <property type="match status" value="1"/>
</dbReference>
<dbReference type="InterPro" id="IPR020568">
    <property type="entry name" value="Ribosomal_Su5_D2-typ_SF"/>
</dbReference>
<dbReference type="RefSeq" id="WP_126419654.1">
    <property type="nucleotide sequence ID" value="NZ_AP018827.1"/>
</dbReference>
<accession>A0A3G9G3M6</accession>
<keyword evidence="1" id="KW-0819">tRNA processing</keyword>
<keyword evidence="2" id="KW-0540">Nuclease</keyword>
<dbReference type="InterPro" id="IPR014721">
    <property type="entry name" value="Ribsml_uS5_D2-typ_fold_subgr"/>
</dbReference>
<dbReference type="EMBL" id="AP018827">
    <property type="protein sequence ID" value="BBF79663.1"/>
    <property type="molecule type" value="Genomic_DNA"/>
</dbReference>
<dbReference type="InterPro" id="IPR000100">
    <property type="entry name" value="RNase_P"/>
</dbReference>
<keyword evidence="3" id="KW-0255">Endonuclease</keyword>
<evidence type="ECO:0000256" key="2">
    <source>
        <dbReference type="ARBA" id="ARBA00022722"/>
    </source>
</evidence>
<evidence type="ECO:0000256" key="5">
    <source>
        <dbReference type="ARBA" id="ARBA00022884"/>
    </source>
</evidence>
<reference evidence="8" key="1">
    <citation type="journal article" date="2017" name="Biotechnol. Biofuels">
        <title>Evaluation of environmental bacterial communities as a factor affecting the growth of duckweed Lemna minor.</title>
        <authorList>
            <person name="Ishizawa H."/>
            <person name="Kuroda M."/>
            <person name="Morikawa M."/>
            <person name="Ike M."/>
        </authorList>
    </citation>
    <scope>NUCLEOTIDE SEQUENCE [LARGE SCALE GENOMIC DNA]</scope>
    <source>
        <strain evidence="8">M6</strain>
    </source>
</reference>
<name>A0A3G9G3M6_9CAUL</name>
<dbReference type="NCBIfam" id="TIGR00188">
    <property type="entry name" value="rnpA"/>
    <property type="match status" value="1"/>
</dbReference>
<dbReference type="GO" id="GO:0000049">
    <property type="term" value="F:tRNA binding"/>
    <property type="evidence" value="ECO:0007669"/>
    <property type="project" value="InterPro"/>
</dbReference>
<protein>
    <recommendedName>
        <fullName evidence="6">Ribonuclease P protein component</fullName>
        <ecNumber evidence="6">3.1.26.5</ecNumber>
    </recommendedName>
</protein>
<dbReference type="EC" id="3.1.26.5" evidence="6"/>
<keyword evidence="5" id="KW-0694">RNA-binding</keyword>
<evidence type="ECO:0000256" key="4">
    <source>
        <dbReference type="ARBA" id="ARBA00022801"/>
    </source>
</evidence>
<dbReference type="PANTHER" id="PTHR33992:SF1">
    <property type="entry name" value="RIBONUCLEASE P PROTEIN COMPONENT"/>
    <property type="match status" value="1"/>
</dbReference>